<keyword evidence="4" id="KW-1185">Reference proteome</keyword>
<evidence type="ECO:0000313" key="4">
    <source>
        <dbReference type="Proteomes" id="UP000535182"/>
    </source>
</evidence>
<dbReference type="PANTHER" id="PTHR35174:SF4">
    <property type="entry name" value="BLL7163 PROTEIN"/>
    <property type="match status" value="1"/>
</dbReference>
<organism evidence="3 4">
    <name type="scientific">Tunturiibacter gelidiferens</name>
    <dbReference type="NCBI Taxonomy" id="3069689"/>
    <lineage>
        <taxon>Bacteria</taxon>
        <taxon>Pseudomonadati</taxon>
        <taxon>Acidobacteriota</taxon>
        <taxon>Terriglobia</taxon>
        <taxon>Terriglobales</taxon>
        <taxon>Acidobacteriaceae</taxon>
        <taxon>Tunturiibacter</taxon>
    </lineage>
</organism>
<proteinExistence type="inferred from homology"/>
<dbReference type="PANTHER" id="PTHR35174">
    <property type="entry name" value="BLL7171 PROTEIN-RELATED"/>
    <property type="match status" value="1"/>
</dbReference>
<dbReference type="EMBL" id="JACHEB010000008">
    <property type="protein sequence ID" value="MBB5329852.1"/>
    <property type="molecule type" value="Genomic_DNA"/>
</dbReference>
<dbReference type="InterPro" id="IPR005545">
    <property type="entry name" value="YCII"/>
</dbReference>
<evidence type="ECO:0000256" key="1">
    <source>
        <dbReference type="ARBA" id="ARBA00007689"/>
    </source>
</evidence>
<accession>A0A9X0QGA7</accession>
<feature type="domain" description="YCII-related" evidence="2">
    <location>
        <begin position="1"/>
        <end position="117"/>
    </location>
</feature>
<gene>
    <name evidence="3" type="ORF">HDF14_003481</name>
</gene>
<dbReference type="AlphaFoldDB" id="A0A9X0QGA7"/>
<dbReference type="SUPFAM" id="SSF54909">
    <property type="entry name" value="Dimeric alpha+beta barrel"/>
    <property type="match status" value="1"/>
</dbReference>
<dbReference type="RefSeq" id="WP_183978759.1">
    <property type="nucleotide sequence ID" value="NZ_JACHEB010000008.1"/>
</dbReference>
<evidence type="ECO:0000259" key="2">
    <source>
        <dbReference type="Pfam" id="PF03795"/>
    </source>
</evidence>
<comment type="similarity">
    <text evidence="1">Belongs to the YciI family.</text>
</comment>
<sequence>MRFMVIVKATPESEKECALPDPQLLLEMGKYNEELSKAGVLLALDGLHPSSKGARVKFSGKSRTVVDGPFTEAKELIAGFSILQVKSLEEAIEWVKRAPNCNPVGDSEVEIRQVFEMEDLAPVLSAEQIQHKVAKRAELPNQTANK</sequence>
<comment type="caution">
    <text evidence="3">The sequence shown here is derived from an EMBL/GenBank/DDBJ whole genome shotgun (WGS) entry which is preliminary data.</text>
</comment>
<dbReference type="Gene3D" id="3.30.70.1060">
    <property type="entry name" value="Dimeric alpha+beta barrel"/>
    <property type="match status" value="1"/>
</dbReference>
<evidence type="ECO:0000313" key="3">
    <source>
        <dbReference type="EMBL" id="MBB5329852.1"/>
    </source>
</evidence>
<reference evidence="3 4" key="1">
    <citation type="submission" date="2020-08" db="EMBL/GenBank/DDBJ databases">
        <title>Genomic Encyclopedia of Type Strains, Phase IV (KMG-V): Genome sequencing to study the core and pangenomes of soil and plant-associated prokaryotes.</title>
        <authorList>
            <person name="Whitman W."/>
        </authorList>
    </citation>
    <scope>NUCLEOTIDE SEQUENCE [LARGE SCALE GENOMIC DNA]</scope>
    <source>
        <strain evidence="3 4">X5P2</strain>
    </source>
</reference>
<name>A0A9X0QGA7_9BACT</name>
<dbReference type="InterPro" id="IPR011008">
    <property type="entry name" value="Dimeric_a/b-barrel"/>
</dbReference>
<protein>
    <recommendedName>
        <fullName evidence="2">YCII-related domain-containing protein</fullName>
    </recommendedName>
</protein>
<dbReference type="Proteomes" id="UP000535182">
    <property type="component" value="Unassembled WGS sequence"/>
</dbReference>
<dbReference type="Pfam" id="PF03795">
    <property type="entry name" value="YCII"/>
    <property type="match status" value="1"/>
</dbReference>